<dbReference type="PANTHER" id="PTHR11669">
    <property type="entry name" value="REPLICATION FACTOR C / DNA POLYMERASE III GAMMA-TAU SUBUNIT"/>
    <property type="match status" value="1"/>
</dbReference>
<dbReference type="GO" id="GO:0003677">
    <property type="term" value="F:DNA binding"/>
    <property type="evidence" value="ECO:0007669"/>
    <property type="project" value="InterPro"/>
</dbReference>
<evidence type="ECO:0000256" key="3">
    <source>
        <dbReference type="ARBA" id="ARBA00022741"/>
    </source>
</evidence>
<name>A0A9Q0L6Y7_ANAIG</name>
<keyword evidence="7" id="KW-1185">Reference proteome</keyword>
<dbReference type="GO" id="GO:0006281">
    <property type="term" value="P:DNA repair"/>
    <property type="evidence" value="ECO:0007669"/>
    <property type="project" value="TreeGrafter"/>
</dbReference>
<sequence length="358" mass="40672">MNLKKSIISIPWTEKYRPKTIDEVAHQSEVVDALKNSLKTENIPHILFYGPPGTGKTSTILAIATQLFGPKLFRSRVLELNASDERGIQVIRDKVKKFAQLSAIQKDDRYPSPAFKIIILDECDSMTQDAQNALRRIMEQYSKETRFCIICNYISKIIDPLASRCAKFRFKPIPEKIMQERLNFIAKTEGIEIEEKALEALMESSQGDLRKAITILQSTSKMISKKTTQSKPEEKKMAIEEEDTNIETEPNVKITEELIFDVSCSVPLSVVKEFIESCKASSINELVTTCQKLINSAFSIPQILLLSLKMIIEDNFLNNLQKAEICEKISEIESRLIDGADELLQLMELGVCILENYR</sequence>
<feature type="domain" description="AAA+ ATPase" evidence="5">
    <location>
        <begin position="42"/>
        <end position="174"/>
    </location>
</feature>
<dbReference type="SUPFAM" id="SSF52540">
    <property type="entry name" value="P-loop containing nucleoside triphosphate hydrolases"/>
    <property type="match status" value="1"/>
</dbReference>
<dbReference type="PANTHER" id="PTHR11669:SF20">
    <property type="entry name" value="REPLICATION FACTOR C SUBUNIT 4"/>
    <property type="match status" value="1"/>
</dbReference>
<accession>A0A9Q0L6Y7</accession>
<protein>
    <submittedName>
        <fullName evidence="6">Replication factor c subunit 4</fullName>
    </submittedName>
</protein>
<dbReference type="Gene3D" id="3.40.50.300">
    <property type="entry name" value="P-loop containing nucleotide triphosphate hydrolases"/>
    <property type="match status" value="1"/>
</dbReference>
<dbReference type="InterPro" id="IPR003959">
    <property type="entry name" value="ATPase_AAA_core"/>
</dbReference>
<organism evidence="6 7">
    <name type="scientific">Anaeramoeba ignava</name>
    <name type="common">Anaerobic marine amoeba</name>
    <dbReference type="NCBI Taxonomy" id="1746090"/>
    <lineage>
        <taxon>Eukaryota</taxon>
        <taxon>Metamonada</taxon>
        <taxon>Anaeramoebidae</taxon>
        <taxon>Anaeramoeba</taxon>
    </lineage>
</organism>
<reference evidence="6" key="1">
    <citation type="submission" date="2022-10" db="EMBL/GenBank/DDBJ databases">
        <title>Novel sulphate-reducing endosymbionts in the free-living metamonad Anaeramoeba.</title>
        <authorList>
            <person name="Jerlstrom-Hultqvist J."/>
            <person name="Cepicka I."/>
            <person name="Gallot-Lavallee L."/>
            <person name="Salas-Leiva D."/>
            <person name="Curtis B.A."/>
            <person name="Zahonova K."/>
            <person name="Pipaliya S."/>
            <person name="Dacks J."/>
            <person name="Roger A.J."/>
        </authorList>
    </citation>
    <scope>NUCLEOTIDE SEQUENCE</scope>
    <source>
        <strain evidence="6">BMAN</strain>
    </source>
</reference>
<proteinExistence type="inferred from homology"/>
<dbReference type="InterPro" id="IPR008921">
    <property type="entry name" value="DNA_pol3_clamp-load_cplx_C"/>
</dbReference>
<evidence type="ECO:0000313" key="7">
    <source>
        <dbReference type="Proteomes" id="UP001149090"/>
    </source>
</evidence>
<comment type="similarity">
    <text evidence="1">Belongs to the activator 1 small subunits family.</text>
</comment>
<evidence type="ECO:0000259" key="5">
    <source>
        <dbReference type="SMART" id="SM00382"/>
    </source>
</evidence>
<dbReference type="GO" id="GO:0005634">
    <property type="term" value="C:nucleus"/>
    <property type="evidence" value="ECO:0007669"/>
    <property type="project" value="TreeGrafter"/>
</dbReference>
<comment type="caution">
    <text evidence="6">The sequence shown here is derived from an EMBL/GenBank/DDBJ whole genome shotgun (WGS) entry which is preliminary data.</text>
</comment>
<dbReference type="EMBL" id="JAPDFW010000136">
    <property type="protein sequence ID" value="KAJ5066889.1"/>
    <property type="molecule type" value="Genomic_DNA"/>
</dbReference>
<dbReference type="OrthoDB" id="4199794at2759"/>
<dbReference type="GO" id="GO:0005524">
    <property type="term" value="F:ATP binding"/>
    <property type="evidence" value="ECO:0007669"/>
    <property type="project" value="UniProtKB-KW"/>
</dbReference>
<keyword evidence="3" id="KW-0547">Nucleotide-binding</keyword>
<dbReference type="CDD" id="cd18140">
    <property type="entry name" value="HLD_clamp_RFC"/>
    <property type="match status" value="1"/>
</dbReference>
<dbReference type="GO" id="GO:0006261">
    <property type="term" value="P:DNA-templated DNA replication"/>
    <property type="evidence" value="ECO:0007669"/>
    <property type="project" value="TreeGrafter"/>
</dbReference>
<dbReference type="OMA" id="EICYKEN"/>
<gene>
    <name evidence="6" type="ORF">M0811_03233</name>
</gene>
<dbReference type="InterPro" id="IPR003593">
    <property type="entry name" value="AAA+_ATPase"/>
</dbReference>
<dbReference type="Pfam" id="PF21960">
    <property type="entry name" value="RCF1-5-like_lid"/>
    <property type="match status" value="1"/>
</dbReference>
<dbReference type="Gene3D" id="1.20.272.10">
    <property type="match status" value="1"/>
</dbReference>
<dbReference type="GO" id="GO:0003689">
    <property type="term" value="F:DNA clamp loader activity"/>
    <property type="evidence" value="ECO:0007669"/>
    <property type="project" value="TreeGrafter"/>
</dbReference>
<dbReference type="FunFam" id="3.40.50.300:FF:000129">
    <property type="entry name" value="Replication factor C subunit 5"/>
    <property type="match status" value="1"/>
</dbReference>
<evidence type="ECO:0000256" key="4">
    <source>
        <dbReference type="ARBA" id="ARBA00022840"/>
    </source>
</evidence>
<evidence type="ECO:0000256" key="1">
    <source>
        <dbReference type="ARBA" id="ARBA00005378"/>
    </source>
</evidence>
<dbReference type="Pfam" id="PF00004">
    <property type="entry name" value="AAA"/>
    <property type="match status" value="1"/>
</dbReference>
<evidence type="ECO:0000256" key="2">
    <source>
        <dbReference type="ARBA" id="ARBA00022705"/>
    </source>
</evidence>
<dbReference type="GO" id="GO:0005663">
    <property type="term" value="C:DNA replication factor C complex"/>
    <property type="evidence" value="ECO:0007669"/>
    <property type="project" value="TreeGrafter"/>
</dbReference>
<dbReference type="Gene3D" id="1.10.8.60">
    <property type="match status" value="1"/>
</dbReference>
<keyword evidence="4" id="KW-0067">ATP-binding</keyword>
<dbReference type="Pfam" id="PF08542">
    <property type="entry name" value="Rep_fac_C"/>
    <property type="match status" value="1"/>
</dbReference>
<dbReference type="InterPro" id="IPR013748">
    <property type="entry name" value="Rep_factorC_C"/>
</dbReference>
<keyword evidence="2" id="KW-0235">DNA replication</keyword>
<dbReference type="SMART" id="SM00382">
    <property type="entry name" value="AAA"/>
    <property type="match status" value="1"/>
</dbReference>
<dbReference type="AlphaFoldDB" id="A0A9Q0L6Y7"/>
<evidence type="ECO:0000313" key="6">
    <source>
        <dbReference type="EMBL" id="KAJ5066889.1"/>
    </source>
</evidence>
<dbReference type="CDD" id="cd00009">
    <property type="entry name" value="AAA"/>
    <property type="match status" value="1"/>
</dbReference>
<dbReference type="SUPFAM" id="SSF48019">
    <property type="entry name" value="post-AAA+ oligomerization domain-like"/>
    <property type="match status" value="1"/>
</dbReference>
<dbReference type="Proteomes" id="UP001149090">
    <property type="component" value="Unassembled WGS sequence"/>
</dbReference>
<dbReference type="InterPro" id="IPR050238">
    <property type="entry name" value="DNA_Rep/Repair_Clamp_Loader"/>
</dbReference>
<dbReference type="GO" id="GO:0016887">
    <property type="term" value="F:ATP hydrolysis activity"/>
    <property type="evidence" value="ECO:0007669"/>
    <property type="project" value="InterPro"/>
</dbReference>
<dbReference type="InterPro" id="IPR047854">
    <property type="entry name" value="RFC_lid"/>
</dbReference>
<dbReference type="InterPro" id="IPR027417">
    <property type="entry name" value="P-loop_NTPase"/>
</dbReference>